<dbReference type="AlphaFoldDB" id="A0A916ZF56"/>
<dbReference type="InterPro" id="IPR037914">
    <property type="entry name" value="SpoVT-AbrB_sf"/>
</dbReference>
<dbReference type="Proteomes" id="UP000644699">
    <property type="component" value="Unassembled WGS sequence"/>
</dbReference>
<dbReference type="SUPFAM" id="SSF89447">
    <property type="entry name" value="AbrB/MazE/MraZ-like"/>
    <property type="match status" value="1"/>
</dbReference>
<evidence type="ECO:0000313" key="2">
    <source>
        <dbReference type="EMBL" id="GGD91945.1"/>
    </source>
</evidence>
<accession>A0A916ZF56</accession>
<name>A0A916ZF56_9HYPH</name>
<dbReference type="Gene3D" id="2.10.260.10">
    <property type="match status" value="1"/>
</dbReference>
<comment type="caution">
    <text evidence="2">The sequence shown here is derived from an EMBL/GenBank/DDBJ whole genome shotgun (WGS) entry which is preliminary data.</text>
</comment>
<feature type="domain" description="SpoVT-AbrB" evidence="1">
    <location>
        <begin position="5"/>
        <end position="50"/>
    </location>
</feature>
<reference evidence="2" key="1">
    <citation type="journal article" date="2014" name="Int. J. Syst. Evol. Microbiol.">
        <title>Complete genome sequence of Corynebacterium casei LMG S-19264T (=DSM 44701T), isolated from a smear-ripened cheese.</title>
        <authorList>
            <consortium name="US DOE Joint Genome Institute (JGI-PGF)"/>
            <person name="Walter F."/>
            <person name="Albersmeier A."/>
            <person name="Kalinowski J."/>
            <person name="Ruckert C."/>
        </authorList>
    </citation>
    <scope>NUCLEOTIDE SEQUENCE</scope>
    <source>
        <strain evidence="2">CGMCC 1.15367</strain>
    </source>
</reference>
<dbReference type="InterPro" id="IPR007159">
    <property type="entry name" value="SpoVT-AbrB_dom"/>
</dbReference>
<dbReference type="EMBL" id="BMIQ01000001">
    <property type="protein sequence ID" value="GGD91945.1"/>
    <property type="molecule type" value="Genomic_DNA"/>
</dbReference>
<gene>
    <name evidence="2" type="ORF">GCM10011390_08370</name>
</gene>
<keyword evidence="3" id="KW-1185">Reference proteome</keyword>
<dbReference type="SMART" id="SM00966">
    <property type="entry name" value="SpoVT_AbrB"/>
    <property type="match status" value="1"/>
</dbReference>
<dbReference type="Pfam" id="PF04014">
    <property type="entry name" value="MazE_antitoxin"/>
    <property type="match status" value="1"/>
</dbReference>
<sequence length="95" mass="10681">MTMTAKISEVGSVLIPRSVREANGWAAGTELEIVAHRGEVLLRPKASRRRERYPPITIDEFVARVPRYEGPAVTDDMIQAAILDEAKRRWHAKGD</sequence>
<protein>
    <recommendedName>
        <fullName evidence="1">SpoVT-AbrB domain-containing protein</fullName>
    </recommendedName>
</protein>
<reference evidence="2" key="2">
    <citation type="submission" date="2020-09" db="EMBL/GenBank/DDBJ databases">
        <authorList>
            <person name="Sun Q."/>
            <person name="Zhou Y."/>
        </authorList>
    </citation>
    <scope>NUCLEOTIDE SEQUENCE</scope>
    <source>
        <strain evidence="2">CGMCC 1.15367</strain>
    </source>
</reference>
<dbReference type="NCBIfam" id="TIGR01439">
    <property type="entry name" value="lp_hng_hel_AbrB"/>
    <property type="match status" value="1"/>
</dbReference>
<organism evidence="2 3">
    <name type="scientific">Aureimonas endophytica</name>
    <dbReference type="NCBI Taxonomy" id="2027858"/>
    <lineage>
        <taxon>Bacteria</taxon>
        <taxon>Pseudomonadati</taxon>
        <taxon>Pseudomonadota</taxon>
        <taxon>Alphaproteobacteria</taxon>
        <taxon>Hyphomicrobiales</taxon>
        <taxon>Aurantimonadaceae</taxon>
        <taxon>Aureimonas</taxon>
    </lineage>
</organism>
<evidence type="ECO:0000313" key="3">
    <source>
        <dbReference type="Proteomes" id="UP000644699"/>
    </source>
</evidence>
<evidence type="ECO:0000259" key="1">
    <source>
        <dbReference type="SMART" id="SM00966"/>
    </source>
</evidence>
<dbReference type="RefSeq" id="WP_188906931.1">
    <property type="nucleotide sequence ID" value="NZ_BMIQ01000001.1"/>
</dbReference>
<proteinExistence type="predicted"/>
<dbReference type="GO" id="GO:0003677">
    <property type="term" value="F:DNA binding"/>
    <property type="evidence" value="ECO:0007669"/>
    <property type="project" value="InterPro"/>
</dbReference>